<dbReference type="InterPro" id="IPR051782">
    <property type="entry name" value="ABC_Transporter_VariousFunc"/>
</dbReference>
<dbReference type="Pfam" id="PF00005">
    <property type="entry name" value="ABC_tran"/>
    <property type="match status" value="1"/>
</dbReference>
<accession>A0A1H8YNB8</accession>
<feature type="domain" description="ABC transporter" evidence="4">
    <location>
        <begin position="2"/>
        <end position="221"/>
    </location>
</feature>
<reference evidence="5 6" key="1">
    <citation type="submission" date="2016-10" db="EMBL/GenBank/DDBJ databases">
        <authorList>
            <person name="de Groot N.N."/>
        </authorList>
    </citation>
    <scope>NUCLEOTIDE SEQUENCE [LARGE SCALE GENOMIC DNA]</scope>
    <source>
        <strain evidence="5 6">DSM 44993</strain>
    </source>
</reference>
<sequence>MIALTGLGVDVGRTPVLRALDLLVRAGEVYGILGHNGAGKSTLLRVLATLLHPACGQGTVLGARLGSSEVRRVRASIALVGHRPAAHPHLTLEENLRHVAALTGRPESAVMAALEVVGLRRAAGRRADRCSQGMLRRADLARIVVTEPALLLLDEPHAGLDRASFGLVDLVVQRVRARGGASVVVSHDAPRIWALADRVGELADGGILARHRQPEPESEWQ</sequence>
<evidence type="ECO:0000313" key="5">
    <source>
        <dbReference type="EMBL" id="SEP53532.1"/>
    </source>
</evidence>
<evidence type="ECO:0000256" key="2">
    <source>
        <dbReference type="ARBA" id="ARBA00022741"/>
    </source>
</evidence>
<evidence type="ECO:0000313" key="6">
    <source>
        <dbReference type="Proteomes" id="UP000198582"/>
    </source>
</evidence>
<dbReference type="Proteomes" id="UP000198582">
    <property type="component" value="Unassembled WGS sequence"/>
</dbReference>
<keyword evidence="1" id="KW-0813">Transport</keyword>
<dbReference type="InterPro" id="IPR003593">
    <property type="entry name" value="AAA+_ATPase"/>
</dbReference>
<dbReference type="PROSITE" id="PS50893">
    <property type="entry name" value="ABC_TRANSPORTER_2"/>
    <property type="match status" value="1"/>
</dbReference>
<dbReference type="GO" id="GO:0005524">
    <property type="term" value="F:ATP binding"/>
    <property type="evidence" value="ECO:0007669"/>
    <property type="project" value="UniProtKB-KW"/>
</dbReference>
<dbReference type="AlphaFoldDB" id="A0A1H8YNB8"/>
<keyword evidence="3" id="KW-0067">ATP-binding</keyword>
<name>A0A1H8YNB8_9PSEU</name>
<dbReference type="SMART" id="SM00382">
    <property type="entry name" value="AAA"/>
    <property type="match status" value="1"/>
</dbReference>
<gene>
    <name evidence="5" type="ORF">SAMN04489732_12819</name>
</gene>
<dbReference type="InterPro" id="IPR017871">
    <property type="entry name" value="ABC_transporter-like_CS"/>
</dbReference>
<evidence type="ECO:0000259" key="4">
    <source>
        <dbReference type="PROSITE" id="PS50893"/>
    </source>
</evidence>
<evidence type="ECO:0000256" key="3">
    <source>
        <dbReference type="ARBA" id="ARBA00022840"/>
    </source>
</evidence>
<keyword evidence="2" id="KW-0547">Nucleotide-binding</keyword>
<dbReference type="GO" id="GO:0016887">
    <property type="term" value="F:ATP hydrolysis activity"/>
    <property type="evidence" value="ECO:0007669"/>
    <property type="project" value="InterPro"/>
</dbReference>
<dbReference type="InterPro" id="IPR003439">
    <property type="entry name" value="ABC_transporter-like_ATP-bd"/>
</dbReference>
<dbReference type="STRING" id="394193.SAMN04489732_12819"/>
<protein>
    <submittedName>
        <fullName evidence="5">Heme exporter protein A</fullName>
    </submittedName>
</protein>
<dbReference type="SUPFAM" id="SSF52540">
    <property type="entry name" value="P-loop containing nucleoside triphosphate hydrolases"/>
    <property type="match status" value="1"/>
</dbReference>
<dbReference type="InterPro" id="IPR027417">
    <property type="entry name" value="P-loop_NTPase"/>
</dbReference>
<organism evidence="5 6">
    <name type="scientific">Amycolatopsis saalfeldensis</name>
    <dbReference type="NCBI Taxonomy" id="394193"/>
    <lineage>
        <taxon>Bacteria</taxon>
        <taxon>Bacillati</taxon>
        <taxon>Actinomycetota</taxon>
        <taxon>Actinomycetes</taxon>
        <taxon>Pseudonocardiales</taxon>
        <taxon>Pseudonocardiaceae</taxon>
        <taxon>Amycolatopsis</taxon>
    </lineage>
</organism>
<dbReference type="EMBL" id="FOEF01000028">
    <property type="protein sequence ID" value="SEP53532.1"/>
    <property type="molecule type" value="Genomic_DNA"/>
</dbReference>
<evidence type="ECO:0000256" key="1">
    <source>
        <dbReference type="ARBA" id="ARBA00022448"/>
    </source>
</evidence>
<proteinExistence type="predicted"/>
<dbReference type="PANTHER" id="PTHR42939:SF1">
    <property type="entry name" value="ABC TRANSPORTER ATP-BINDING PROTEIN ALBC-RELATED"/>
    <property type="match status" value="1"/>
</dbReference>
<keyword evidence="6" id="KW-1185">Reference proteome</keyword>
<dbReference type="PROSITE" id="PS00211">
    <property type="entry name" value="ABC_TRANSPORTER_1"/>
    <property type="match status" value="1"/>
</dbReference>
<dbReference type="PANTHER" id="PTHR42939">
    <property type="entry name" value="ABC TRANSPORTER ATP-BINDING PROTEIN ALBC-RELATED"/>
    <property type="match status" value="1"/>
</dbReference>
<dbReference type="Gene3D" id="3.40.50.300">
    <property type="entry name" value="P-loop containing nucleotide triphosphate hydrolases"/>
    <property type="match status" value="1"/>
</dbReference>